<dbReference type="InterPro" id="IPR041698">
    <property type="entry name" value="Methyltransf_25"/>
</dbReference>
<sequence length="279" mass="29582">MTQAASYDSEGWQERAKDWIDRSARFEEQVRPLTDAMLAASGLQPGYRVLELACGPGGMISNVAQSILPDGELVATDISEAMVAGAAAVVEAEGLGNVETRTMGIDWLDSPAAVADRILCRFGYMFAVDPESALHEARRVLKPGGRLIAATWDLPEVNAYGVVPNRALEMAGLGKVPVVGDRGMFRLGSADDLKELAFSAGFIEAAVTPVPLSFEFESLEDLLEWVCGMSQTVETALRTAGPEGQIAFDQAMTELVVPYSNSSGGISLPGVALLLTAEA</sequence>
<reference evidence="2" key="1">
    <citation type="submission" date="2020-05" db="EMBL/GenBank/DDBJ databases">
        <authorList>
            <person name="Chiriac C."/>
            <person name="Salcher M."/>
            <person name="Ghai R."/>
            <person name="Kavagutti S V."/>
        </authorList>
    </citation>
    <scope>NUCLEOTIDE SEQUENCE</scope>
</reference>
<name>A0A6J7E313_9ZZZZ</name>
<organism evidence="2">
    <name type="scientific">freshwater metagenome</name>
    <dbReference type="NCBI Taxonomy" id="449393"/>
    <lineage>
        <taxon>unclassified sequences</taxon>
        <taxon>metagenomes</taxon>
        <taxon>ecological metagenomes</taxon>
    </lineage>
</organism>
<dbReference type="CDD" id="cd02440">
    <property type="entry name" value="AdoMet_MTases"/>
    <property type="match status" value="1"/>
</dbReference>
<proteinExistence type="predicted"/>
<protein>
    <submittedName>
        <fullName evidence="2">Unannotated protein</fullName>
    </submittedName>
</protein>
<dbReference type="InterPro" id="IPR029063">
    <property type="entry name" value="SAM-dependent_MTases_sf"/>
</dbReference>
<evidence type="ECO:0000313" key="2">
    <source>
        <dbReference type="EMBL" id="CAB4877447.1"/>
    </source>
</evidence>
<dbReference type="PANTHER" id="PTHR43591:SF24">
    <property type="entry name" value="2-METHOXY-6-POLYPRENYL-1,4-BENZOQUINOL METHYLASE, MITOCHONDRIAL"/>
    <property type="match status" value="1"/>
</dbReference>
<dbReference type="Pfam" id="PF13649">
    <property type="entry name" value="Methyltransf_25"/>
    <property type="match status" value="1"/>
</dbReference>
<dbReference type="PANTHER" id="PTHR43591">
    <property type="entry name" value="METHYLTRANSFERASE"/>
    <property type="match status" value="1"/>
</dbReference>
<dbReference type="EMBL" id="CAFBLU010000017">
    <property type="protein sequence ID" value="CAB4877447.1"/>
    <property type="molecule type" value="Genomic_DNA"/>
</dbReference>
<dbReference type="GO" id="GO:0008168">
    <property type="term" value="F:methyltransferase activity"/>
    <property type="evidence" value="ECO:0007669"/>
    <property type="project" value="TreeGrafter"/>
</dbReference>
<gene>
    <name evidence="2" type="ORF">UFOPK3444_01105</name>
</gene>
<dbReference type="AlphaFoldDB" id="A0A6J7E313"/>
<dbReference type="Gene3D" id="3.40.50.150">
    <property type="entry name" value="Vaccinia Virus protein VP39"/>
    <property type="match status" value="1"/>
</dbReference>
<evidence type="ECO:0000259" key="1">
    <source>
        <dbReference type="Pfam" id="PF13649"/>
    </source>
</evidence>
<accession>A0A6J7E313</accession>
<feature type="domain" description="Methyltransferase" evidence="1">
    <location>
        <begin position="49"/>
        <end position="145"/>
    </location>
</feature>
<dbReference type="SUPFAM" id="SSF53335">
    <property type="entry name" value="S-adenosyl-L-methionine-dependent methyltransferases"/>
    <property type="match status" value="1"/>
</dbReference>